<organism evidence="2 3">
    <name type="scientific">Ramazzottius varieornatus</name>
    <name type="common">Water bear</name>
    <name type="synonym">Tardigrade</name>
    <dbReference type="NCBI Taxonomy" id="947166"/>
    <lineage>
        <taxon>Eukaryota</taxon>
        <taxon>Metazoa</taxon>
        <taxon>Ecdysozoa</taxon>
        <taxon>Tardigrada</taxon>
        <taxon>Eutardigrada</taxon>
        <taxon>Parachela</taxon>
        <taxon>Hypsibioidea</taxon>
        <taxon>Ramazzottiidae</taxon>
        <taxon>Ramazzottius</taxon>
    </lineage>
</organism>
<evidence type="ECO:0000313" key="3">
    <source>
        <dbReference type="Proteomes" id="UP000186922"/>
    </source>
</evidence>
<comment type="caution">
    <text evidence="2">The sequence shown here is derived from an EMBL/GenBank/DDBJ whole genome shotgun (WGS) entry which is preliminary data.</text>
</comment>
<dbReference type="Proteomes" id="UP000186922">
    <property type="component" value="Unassembled WGS sequence"/>
</dbReference>
<gene>
    <name evidence="2" type="primary">RvY_19230-1</name>
    <name evidence="2" type="synonym">RvY_19230.1</name>
    <name evidence="2" type="ORF">RvY_19230</name>
</gene>
<reference evidence="2 3" key="1">
    <citation type="journal article" date="2016" name="Nat. Commun.">
        <title>Extremotolerant tardigrade genome and improved radiotolerance of human cultured cells by tardigrade-unique protein.</title>
        <authorList>
            <person name="Hashimoto T."/>
            <person name="Horikawa D.D."/>
            <person name="Saito Y."/>
            <person name="Kuwahara H."/>
            <person name="Kozuka-Hata H."/>
            <person name="Shin-I T."/>
            <person name="Minakuchi Y."/>
            <person name="Ohishi K."/>
            <person name="Motoyama A."/>
            <person name="Aizu T."/>
            <person name="Enomoto A."/>
            <person name="Kondo K."/>
            <person name="Tanaka S."/>
            <person name="Hara Y."/>
            <person name="Koshikawa S."/>
            <person name="Sagara H."/>
            <person name="Miura T."/>
            <person name="Yokobori S."/>
            <person name="Miyagawa K."/>
            <person name="Suzuki Y."/>
            <person name="Kubo T."/>
            <person name="Oyama M."/>
            <person name="Kohara Y."/>
            <person name="Fujiyama A."/>
            <person name="Arakawa K."/>
            <person name="Katayama T."/>
            <person name="Toyoda A."/>
            <person name="Kunieda T."/>
        </authorList>
    </citation>
    <scope>NUCLEOTIDE SEQUENCE [LARGE SCALE GENOMIC DNA]</scope>
    <source>
        <strain evidence="2 3">YOKOZUNA-1</strain>
    </source>
</reference>
<sequence>MVSSPTGQNSNWLPMSSYFVIFLFSAASAVDPAFTVDIAKFVKACVSTTVTSHTSSLPFFEGTCVIPSGRFLSFLKTLGGSRNAVVNANLGCCQRTFQGLVERLVTTVTPPTELTAQPVLAKLIHAGATSTNVRAA</sequence>
<feature type="signal peptide" evidence="1">
    <location>
        <begin position="1"/>
        <end position="29"/>
    </location>
</feature>
<feature type="chain" id="PRO_5008899316" evidence="1">
    <location>
        <begin position="30"/>
        <end position="136"/>
    </location>
</feature>
<evidence type="ECO:0000256" key="1">
    <source>
        <dbReference type="SAM" id="SignalP"/>
    </source>
</evidence>
<dbReference type="AlphaFoldDB" id="A0A1D1W8P5"/>
<name>A0A1D1W8P5_RAMVA</name>
<dbReference type="EMBL" id="BDGG01000026">
    <property type="protein sequence ID" value="GAV09742.1"/>
    <property type="molecule type" value="Genomic_DNA"/>
</dbReference>
<evidence type="ECO:0000313" key="2">
    <source>
        <dbReference type="EMBL" id="GAV09742.1"/>
    </source>
</evidence>
<keyword evidence="3" id="KW-1185">Reference proteome</keyword>
<accession>A0A1D1W8P5</accession>
<proteinExistence type="predicted"/>
<protein>
    <submittedName>
        <fullName evidence="2">Uncharacterized protein</fullName>
    </submittedName>
</protein>
<keyword evidence="1" id="KW-0732">Signal</keyword>